<dbReference type="AlphaFoldDB" id="A0A645A4R1"/>
<organism evidence="2">
    <name type="scientific">bioreactor metagenome</name>
    <dbReference type="NCBI Taxonomy" id="1076179"/>
    <lineage>
        <taxon>unclassified sequences</taxon>
        <taxon>metagenomes</taxon>
        <taxon>ecological metagenomes</taxon>
    </lineage>
</organism>
<accession>A0A645A4R1</accession>
<dbReference type="InterPro" id="IPR025665">
    <property type="entry name" value="Beta-barrel_OMP_2"/>
</dbReference>
<dbReference type="EMBL" id="VSSQ01011985">
    <property type="protein sequence ID" value="MPM48179.1"/>
    <property type="molecule type" value="Genomic_DNA"/>
</dbReference>
<proteinExistence type="predicted"/>
<dbReference type="Pfam" id="PF13568">
    <property type="entry name" value="OMP_b-brl_2"/>
    <property type="match status" value="1"/>
</dbReference>
<feature type="domain" description="Outer membrane protein beta-barrel" evidence="1">
    <location>
        <begin position="19"/>
        <end position="186"/>
    </location>
</feature>
<reference evidence="2" key="1">
    <citation type="submission" date="2019-08" db="EMBL/GenBank/DDBJ databases">
        <authorList>
            <person name="Kucharzyk K."/>
            <person name="Murdoch R.W."/>
            <person name="Higgins S."/>
            <person name="Loffler F."/>
        </authorList>
    </citation>
    <scope>NUCLEOTIDE SEQUENCE</scope>
</reference>
<protein>
    <recommendedName>
        <fullName evidence="1">Outer membrane protein beta-barrel domain-containing protein</fullName>
    </recommendedName>
</protein>
<name>A0A645A4R1_9ZZZZ</name>
<sequence length="212" mass="23696">MKKLILLGSAFVFMFGFGQAQESNIDKRSSLTFGAKIGLNYSNVYDSKGEEFDADAKFGLASGIFIGIPLTEYIGIQPEILFSQKGFKASGSILGSEYSFTRTTNYLDIPLLIAFKPSEFFSIVAGPQYSYLLSRKDVFHTSTLTLEQEDEFENDNIRKNTFCVTGGVDLNIRHIVVGARVGWDLFNNNGDGTSTTPRYKNVWYQATIGYRF</sequence>
<gene>
    <name evidence="2" type="ORF">SDC9_94903</name>
</gene>
<evidence type="ECO:0000313" key="2">
    <source>
        <dbReference type="EMBL" id="MPM48179.1"/>
    </source>
</evidence>
<comment type="caution">
    <text evidence="2">The sequence shown here is derived from an EMBL/GenBank/DDBJ whole genome shotgun (WGS) entry which is preliminary data.</text>
</comment>
<evidence type="ECO:0000259" key="1">
    <source>
        <dbReference type="Pfam" id="PF13568"/>
    </source>
</evidence>